<keyword evidence="6" id="KW-0227">DNA damage</keyword>
<keyword evidence="4" id="KW-0597">Phosphoprotein</keyword>
<evidence type="ECO:0000256" key="3">
    <source>
        <dbReference type="ARBA" id="ARBA00008494"/>
    </source>
</evidence>
<evidence type="ECO:0000256" key="4">
    <source>
        <dbReference type="ARBA" id="ARBA00022553"/>
    </source>
</evidence>
<evidence type="ECO:0000256" key="9">
    <source>
        <dbReference type="ARBA" id="ARBA00023242"/>
    </source>
</evidence>
<evidence type="ECO:0000256" key="6">
    <source>
        <dbReference type="ARBA" id="ARBA00022763"/>
    </source>
</evidence>
<dbReference type="Pfam" id="PF04139">
    <property type="entry name" value="Rad9"/>
    <property type="match status" value="1"/>
</dbReference>
<dbReference type="GO" id="GO:0008311">
    <property type="term" value="F:double-stranded DNA 3'-5' DNA exonuclease activity"/>
    <property type="evidence" value="ECO:0007669"/>
    <property type="project" value="UniProtKB-EC"/>
</dbReference>
<evidence type="ECO:0000256" key="2">
    <source>
        <dbReference type="ARBA" id="ARBA00004123"/>
    </source>
</evidence>
<keyword evidence="9" id="KW-0539">Nucleus</keyword>
<reference evidence="13" key="1">
    <citation type="submission" date="2025-08" db="UniProtKB">
        <authorList>
            <consortium name="Ensembl"/>
        </authorList>
    </citation>
    <scope>IDENTIFICATION</scope>
</reference>
<reference evidence="13" key="2">
    <citation type="submission" date="2025-09" db="UniProtKB">
        <authorList>
            <consortium name="Ensembl"/>
        </authorList>
    </citation>
    <scope>IDENTIFICATION</scope>
</reference>
<keyword evidence="14" id="KW-1185">Reference proteome</keyword>
<evidence type="ECO:0000313" key="13">
    <source>
        <dbReference type="Ensembl" id="ENSLLEP00000022064.1"/>
    </source>
</evidence>
<name>A0A8C5PGN5_9ANUR</name>
<organism evidence="13 14">
    <name type="scientific">Leptobrachium leishanense</name>
    <name type="common">Leishan spiny toad</name>
    <dbReference type="NCBI Taxonomy" id="445787"/>
    <lineage>
        <taxon>Eukaryota</taxon>
        <taxon>Metazoa</taxon>
        <taxon>Chordata</taxon>
        <taxon>Craniata</taxon>
        <taxon>Vertebrata</taxon>
        <taxon>Euteleostomi</taxon>
        <taxon>Amphibia</taxon>
        <taxon>Batrachia</taxon>
        <taxon>Anura</taxon>
        <taxon>Pelobatoidea</taxon>
        <taxon>Megophryidae</taxon>
        <taxon>Leptobrachium</taxon>
    </lineage>
</organism>
<dbReference type="OrthoDB" id="60092at2759"/>
<comment type="subcellular location">
    <subcellularLocation>
        <location evidence="2">Nucleus</location>
    </subcellularLocation>
</comment>
<keyword evidence="5" id="KW-0540">Nuclease</keyword>
<dbReference type="AlphaFoldDB" id="A0A8C5PGN5"/>
<dbReference type="InterPro" id="IPR046938">
    <property type="entry name" value="DNA_clamp_sf"/>
</dbReference>
<evidence type="ECO:0000256" key="10">
    <source>
        <dbReference type="ARBA" id="ARBA00059283"/>
    </source>
</evidence>
<dbReference type="CDD" id="cd00577">
    <property type="entry name" value="PCNA"/>
    <property type="match status" value="1"/>
</dbReference>
<proteinExistence type="inferred from homology"/>
<dbReference type="GO" id="GO:0000076">
    <property type="term" value="P:DNA replication checkpoint signaling"/>
    <property type="evidence" value="ECO:0007669"/>
    <property type="project" value="TreeGrafter"/>
</dbReference>
<dbReference type="InterPro" id="IPR007268">
    <property type="entry name" value="Rad9/Ddc1"/>
</dbReference>
<comment type="similarity">
    <text evidence="3 11">Belongs to the rad9 family.</text>
</comment>
<evidence type="ECO:0000256" key="5">
    <source>
        <dbReference type="ARBA" id="ARBA00022722"/>
    </source>
</evidence>
<evidence type="ECO:0000256" key="12">
    <source>
        <dbReference type="SAM" id="MobiDB-lite"/>
    </source>
</evidence>
<dbReference type="PIRSF" id="PIRSF009303">
    <property type="entry name" value="Cell_cycle_RAD9"/>
    <property type="match status" value="1"/>
</dbReference>
<protein>
    <recommendedName>
        <fullName evidence="11">Cell cycle checkpoint control protein</fullName>
    </recommendedName>
</protein>
<evidence type="ECO:0000256" key="1">
    <source>
        <dbReference type="ARBA" id="ARBA00000493"/>
    </source>
</evidence>
<evidence type="ECO:0000256" key="8">
    <source>
        <dbReference type="ARBA" id="ARBA00022839"/>
    </source>
</evidence>
<comment type="function">
    <text evidence="10">Component of the 9-1-1 cell-cycle checkpoint response complex that plays a major role in DNA repair. The 9-1-1 complex is recruited to DNA lesion upon damage by the RAD17-replication factor C (RFC) clamp loader complex. Acts then as a sliding clamp platform on DNA for several proteins involved in long-patch base excision repair (LP-BER). The 9-1-1 complex stimulates DNA polymerase beta (POLB) activity by increasing its affinity for the 3'-OH end of the primer-template and stabilizes POLB to those sites where LP-BER proceeds; endonuclease FEN1 cleavage activity on substrates with double, nick, or gap flaps of distinct sequences and lengths; and DNA ligase I (LIG1) on long-patch base excision repair substrates. The 9-1-1 complex is necessary for the recruitment of RHNO1 to sites of double-stranded breaks (DSB) occurring during the S phase. RAD9A possesses 3'-&gt;5' double stranded DNA exonuclease activity.</text>
</comment>
<dbReference type="GO" id="GO:0030896">
    <property type="term" value="C:checkpoint clamp complex"/>
    <property type="evidence" value="ECO:0007669"/>
    <property type="project" value="UniProtKB-UniRule"/>
</dbReference>
<dbReference type="GeneTree" id="ENSGT00390000005767"/>
<dbReference type="SUPFAM" id="SSF55979">
    <property type="entry name" value="DNA clamp"/>
    <property type="match status" value="1"/>
</dbReference>
<dbReference type="GO" id="GO:0071479">
    <property type="term" value="P:cellular response to ionizing radiation"/>
    <property type="evidence" value="ECO:0007669"/>
    <property type="project" value="TreeGrafter"/>
</dbReference>
<sequence>MSEEENALLRHVEAWYRQKENLRPRFPALFEVWKVIRTGYYYEVCYSWRADQRIKRSVKKVFGKAIHSLSRIGDDLWFDPTEHGLTLRVVNSARSAYACIHFSSFFFQTYQNPTLHEQGQGGVVLQLRCKLSMKSVLPMFRSLSSLDRNVDKCNIYTNFNNCRMVFQLFCKHGITKTYMLTYEDSEPLQAAFSKTKCPNVLKIQSRSLSDAMIHFPTGQEEVTLTITPFKVSFKSYSEETLGLSKAMHTEIHLSKEEFSYFQVGVNSEVTFCLKEFKGFLAFAETVCACVTVNFGQPGKPVVFTVEDLMFEANFILATLEQSESRTSTQSSQCTVPGSNLGTPHFYGGKENMVRFAVNKKINKIIPQNDHLALERPEYPENVKRCQGGGNQSNSSTYTEFRSLFFGEVSSRKNENEKSFYSLATASDEEEEEPCMQRSDILT</sequence>
<dbReference type="PANTHER" id="PTHR15237:SF2">
    <property type="entry name" value="CELL CYCLE CHECKPOINT CONTROL PROTEIN RAD9B"/>
    <property type="match status" value="1"/>
</dbReference>
<dbReference type="InterPro" id="IPR026584">
    <property type="entry name" value="Rad9"/>
</dbReference>
<keyword evidence="8" id="KW-0269">Exonuclease</keyword>
<dbReference type="FunFam" id="3.70.10.10:FF:000005">
    <property type="entry name" value="Cell cycle checkpoint control protein"/>
    <property type="match status" value="1"/>
</dbReference>
<dbReference type="GO" id="GO:0031573">
    <property type="term" value="P:mitotic intra-S DNA damage checkpoint signaling"/>
    <property type="evidence" value="ECO:0007669"/>
    <property type="project" value="TreeGrafter"/>
</dbReference>
<evidence type="ECO:0000313" key="14">
    <source>
        <dbReference type="Proteomes" id="UP000694569"/>
    </source>
</evidence>
<feature type="region of interest" description="Disordered" evidence="12">
    <location>
        <begin position="421"/>
        <end position="442"/>
    </location>
</feature>
<evidence type="ECO:0000256" key="11">
    <source>
        <dbReference type="PIRNR" id="PIRNR009303"/>
    </source>
</evidence>
<gene>
    <name evidence="13" type="primary">RAD9B</name>
</gene>
<evidence type="ECO:0000256" key="7">
    <source>
        <dbReference type="ARBA" id="ARBA00022801"/>
    </source>
</evidence>
<dbReference type="PANTHER" id="PTHR15237">
    <property type="entry name" value="DNA REPAIR PROTEIN RAD9"/>
    <property type="match status" value="1"/>
</dbReference>
<accession>A0A8C5PGN5</accession>
<dbReference type="GO" id="GO:0006281">
    <property type="term" value="P:DNA repair"/>
    <property type="evidence" value="ECO:0007669"/>
    <property type="project" value="UniProtKB-UniRule"/>
</dbReference>
<dbReference type="Ensembl" id="ENSLLET00000022917.1">
    <property type="protein sequence ID" value="ENSLLEP00000022064.1"/>
    <property type="gene ID" value="ENSLLEG00000013994.1"/>
</dbReference>
<dbReference type="Gene3D" id="3.70.10.10">
    <property type="match status" value="1"/>
</dbReference>
<dbReference type="Proteomes" id="UP000694569">
    <property type="component" value="Unplaced"/>
</dbReference>
<keyword evidence="7" id="KW-0378">Hydrolase</keyword>
<comment type="catalytic activity">
    <reaction evidence="1">
        <text>Exonucleolytic cleavage in the 3'- to 5'-direction to yield nucleoside 5'-phosphates.</text>
        <dbReference type="EC" id="3.1.11.2"/>
    </reaction>
</comment>